<accession>A0AAW0IS21</accession>
<name>A0AAW0IS21_MYOGA</name>
<dbReference type="EMBL" id="JBBHLL010000096">
    <property type="protein sequence ID" value="KAK7817315.1"/>
    <property type="molecule type" value="Genomic_DNA"/>
</dbReference>
<comment type="caution">
    <text evidence="1">The sequence shown here is derived from an EMBL/GenBank/DDBJ whole genome shotgun (WGS) entry which is preliminary data.</text>
</comment>
<sequence length="119" mass="14153">MSPPTDFNWSVQACWDTLQRMLLPPFDQKLRTSSLLGPENYRNKETRVFFIKAPFRHCNIRAMANICHAGENTRGDLPHALWSRLQVDFLLLLTFLGKELWLSLRTTRLFWNVRHVRHF</sequence>
<organism evidence="1 2">
    <name type="scientific">Myodes glareolus</name>
    <name type="common">Bank vole</name>
    <name type="synonym">Clethrionomys glareolus</name>
    <dbReference type="NCBI Taxonomy" id="447135"/>
    <lineage>
        <taxon>Eukaryota</taxon>
        <taxon>Metazoa</taxon>
        <taxon>Chordata</taxon>
        <taxon>Craniata</taxon>
        <taxon>Vertebrata</taxon>
        <taxon>Euteleostomi</taxon>
        <taxon>Mammalia</taxon>
        <taxon>Eutheria</taxon>
        <taxon>Euarchontoglires</taxon>
        <taxon>Glires</taxon>
        <taxon>Rodentia</taxon>
        <taxon>Myomorpha</taxon>
        <taxon>Muroidea</taxon>
        <taxon>Cricetidae</taxon>
        <taxon>Arvicolinae</taxon>
        <taxon>Myodes</taxon>
    </lineage>
</organism>
<proteinExistence type="predicted"/>
<dbReference type="Proteomes" id="UP001488838">
    <property type="component" value="Unassembled WGS sequence"/>
</dbReference>
<protein>
    <submittedName>
        <fullName evidence="1">Uncharacterized protein</fullName>
    </submittedName>
</protein>
<dbReference type="AlphaFoldDB" id="A0AAW0IS21"/>
<gene>
    <name evidence="1" type="ORF">U0070_004452</name>
</gene>
<evidence type="ECO:0000313" key="2">
    <source>
        <dbReference type="Proteomes" id="UP001488838"/>
    </source>
</evidence>
<evidence type="ECO:0000313" key="1">
    <source>
        <dbReference type="EMBL" id="KAK7817315.1"/>
    </source>
</evidence>
<keyword evidence="2" id="KW-1185">Reference proteome</keyword>
<reference evidence="1 2" key="1">
    <citation type="journal article" date="2023" name="bioRxiv">
        <title>Conserved and derived expression patterns and positive selection on dental genes reveal complex evolutionary context of ever-growing rodent molars.</title>
        <authorList>
            <person name="Calamari Z.T."/>
            <person name="Song A."/>
            <person name="Cohen E."/>
            <person name="Akter M."/>
            <person name="Roy R.D."/>
            <person name="Hallikas O."/>
            <person name="Christensen M.M."/>
            <person name="Li P."/>
            <person name="Marangoni P."/>
            <person name="Jernvall J."/>
            <person name="Klein O.D."/>
        </authorList>
    </citation>
    <scope>NUCLEOTIDE SEQUENCE [LARGE SCALE GENOMIC DNA]</scope>
    <source>
        <strain evidence="1">V071</strain>
    </source>
</reference>